<evidence type="ECO:0000313" key="2">
    <source>
        <dbReference type="Proteomes" id="UP001162156"/>
    </source>
</evidence>
<gene>
    <name evidence="1" type="ORF">NQ314_010876</name>
</gene>
<accession>A0AAV8XLV3</accession>
<comment type="caution">
    <text evidence="1">The sequence shown here is derived from an EMBL/GenBank/DDBJ whole genome shotgun (WGS) entry which is preliminary data.</text>
</comment>
<evidence type="ECO:0000313" key="1">
    <source>
        <dbReference type="EMBL" id="KAJ8940044.1"/>
    </source>
</evidence>
<dbReference type="AlphaFoldDB" id="A0AAV8XLV3"/>
<sequence length="85" mass="9796">MVATCALHKYLRRHCKNPYTPSNFMDTEYVETNTVTPGSWRRVGEILPLQCTQQVVNPNGKKIRDAFVEYFNTEGTGTWQEEAVK</sequence>
<keyword evidence="2" id="KW-1185">Reference proteome</keyword>
<protein>
    <submittedName>
        <fullName evidence="1">Uncharacterized protein</fullName>
    </submittedName>
</protein>
<dbReference type="Proteomes" id="UP001162156">
    <property type="component" value="Unassembled WGS sequence"/>
</dbReference>
<proteinExistence type="predicted"/>
<dbReference type="EMBL" id="JANEYF010003027">
    <property type="protein sequence ID" value="KAJ8940044.1"/>
    <property type="molecule type" value="Genomic_DNA"/>
</dbReference>
<name>A0AAV8XLV3_9CUCU</name>
<reference evidence="1" key="1">
    <citation type="journal article" date="2023" name="Insect Mol. Biol.">
        <title>Genome sequencing provides insights into the evolution of gene families encoding plant cell wall-degrading enzymes in longhorned beetles.</title>
        <authorList>
            <person name="Shin N.R."/>
            <person name="Okamura Y."/>
            <person name="Kirsch R."/>
            <person name="Pauchet Y."/>
        </authorList>
    </citation>
    <scope>NUCLEOTIDE SEQUENCE</scope>
    <source>
        <strain evidence="1">RBIC_L_NR</strain>
    </source>
</reference>
<organism evidence="1 2">
    <name type="scientific">Rhamnusium bicolor</name>
    <dbReference type="NCBI Taxonomy" id="1586634"/>
    <lineage>
        <taxon>Eukaryota</taxon>
        <taxon>Metazoa</taxon>
        <taxon>Ecdysozoa</taxon>
        <taxon>Arthropoda</taxon>
        <taxon>Hexapoda</taxon>
        <taxon>Insecta</taxon>
        <taxon>Pterygota</taxon>
        <taxon>Neoptera</taxon>
        <taxon>Endopterygota</taxon>
        <taxon>Coleoptera</taxon>
        <taxon>Polyphaga</taxon>
        <taxon>Cucujiformia</taxon>
        <taxon>Chrysomeloidea</taxon>
        <taxon>Cerambycidae</taxon>
        <taxon>Lepturinae</taxon>
        <taxon>Rhagiini</taxon>
        <taxon>Rhamnusium</taxon>
    </lineage>
</organism>